<dbReference type="EMBL" id="JACHYB010000001">
    <property type="protein sequence ID" value="MBB3186111.1"/>
    <property type="molecule type" value="Genomic_DNA"/>
</dbReference>
<reference evidence="1 2" key="1">
    <citation type="submission" date="2020-08" db="EMBL/GenBank/DDBJ databases">
        <title>Genomic Encyclopedia of Type Strains, Phase IV (KMG-IV): sequencing the most valuable type-strain genomes for metagenomic binning, comparative biology and taxonomic classification.</title>
        <authorList>
            <person name="Goeker M."/>
        </authorList>
    </citation>
    <scope>NUCLEOTIDE SEQUENCE [LARGE SCALE GENOMIC DNA]</scope>
    <source>
        <strain evidence="1 2">DSM 27471</strain>
    </source>
</reference>
<dbReference type="Pfam" id="PF12663">
    <property type="entry name" value="DUF3788"/>
    <property type="match status" value="1"/>
</dbReference>
<comment type="caution">
    <text evidence="1">The sequence shown here is derived from an EMBL/GenBank/DDBJ whole genome shotgun (WGS) entry which is preliminary data.</text>
</comment>
<evidence type="ECO:0000313" key="1">
    <source>
        <dbReference type="EMBL" id="MBB3186111.1"/>
    </source>
</evidence>
<sequence length="139" mass="16086">MSKGFFINKNAQPTDAEIEDTVGKAQEVWFLILQYLTHELHLKRDWKFYGVNYGWALRFNKSGKSVVAIYPDKNGITVQIILNKHQVAFALVSGLDTRIIQIIEDTESIYEGKWIYVKIDDNTGINEILKLIDIRIKIK</sequence>
<proteinExistence type="predicted"/>
<organism evidence="1 2">
    <name type="scientific">Microbacter margulisiae</name>
    <dbReference type="NCBI Taxonomy" id="1350067"/>
    <lineage>
        <taxon>Bacteria</taxon>
        <taxon>Pseudomonadati</taxon>
        <taxon>Bacteroidota</taxon>
        <taxon>Bacteroidia</taxon>
        <taxon>Bacteroidales</taxon>
        <taxon>Porphyromonadaceae</taxon>
        <taxon>Microbacter</taxon>
    </lineage>
</organism>
<dbReference type="InterPro" id="IPR024265">
    <property type="entry name" value="DUF3788"/>
</dbReference>
<name>A0A7W5H189_9PORP</name>
<dbReference type="AlphaFoldDB" id="A0A7W5H189"/>
<dbReference type="RefSeq" id="WP_183412051.1">
    <property type="nucleotide sequence ID" value="NZ_JACHYB010000001.1"/>
</dbReference>
<evidence type="ECO:0008006" key="3">
    <source>
        <dbReference type="Google" id="ProtNLM"/>
    </source>
</evidence>
<evidence type="ECO:0000313" key="2">
    <source>
        <dbReference type="Proteomes" id="UP000544222"/>
    </source>
</evidence>
<accession>A0A7W5H189</accession>
<gene>
    <name evidence="1" type="ORF">FHX64_000274</name>
</gene>
<dbReference type="Proteomes" id="UP000544222">
    <property type="component" value="Unassembled WGS sequence"/>
</dbReference>
<protein>
    <recommendedName>
        <fullName evidence="3">DUF3788 domain-containing protein</fullName>
    </recommendedName>
</protein>
<keyword evidence="2" id="KW-1185">Reference proteome</keyword>